<comment type="similarity">
    <text evidence="2">Belongs to the glycosyl hydrolase 88 family.</text>
</comment>
<evidence type="ECO:0000256" key="3">
    <source>
        <dbReference type="PIRSR" id="PIRSR610905-1"/>
    </source>
</evidence>
<keyword evidence="6" id="KW-1185">Reference proteome</keyword>
<evidence type="ECO:0000256" key="1">
    <source>
        <dbReference type="ARBA" id="ARBA00022801"/>
    </source>
</evidence>
<evidence type="ECO:0000256" key="2">
    <source>
        <dbReference type="ARBA" id="ARBA00038358"/>
    </source>
</evidence>
<protein>
    <submittedName>
        <fullName evidence="5">Glucuronyl hydrolase</fullName>
    </submittedName>
</protein>
<dbReference type="InterPro" id="IPR012341">
    <property type="entry name" value="6hp_glycosidase-like_sf"/>
</dbReference>
<evidence type="ECO:0000256" key="4">
    <source>
        <dbReference type="PIRSR" id="PIRSR610905-2"/>
    </source>
</evidence>
<dbReference type="OrthoDB" id="428577at2"/>
<dbReference type="AlphaFoldDB" id="A0A3M0GC89"/>
<dbReference type="InterPro" id="IPR008928">
    <property type="entry name" value="6-hairpin_glycosidase_sf"/>
</dbReference>
<feature type="active site" description="Nucleophile" evidence="3">
    <location>
        <position position="98"/>
    </location>
</feature>
<feature type="binding site" evidence="4">
    <location>
        <position position="231"/>
    </location>
    <ligand>
        <name>substrate</name>
    </ligand>
</feature>
<dbReference type="InterPro" id="IPR010905">
    <property type="entry name" value="Glyco_hydro_88"/>
</dbReference>
<proteinExistence type="inferred from homology"/>
<feature type="binding site" evidence="4">
    <location>
        <position position="98"/>
    </location>
    <ligand>
        <name>substrate</name>
    </ligand>
</feature>
<name>A0A3M0GC89_9ACTN</name>
<feature type="active site" description="Proton donor" evidence="3">
    <location>
        <position position="159"/>
    </location>
</feature>
<comment type="caution">
    <text evidence="5">The sequence shown here is derived from an EMBL/GenBank/DDBJ whole genome shotgun (WGS) entry which is preliminary data.</text>
</comment>
<reference evidence="5 6" key="1">
    <citation type="submission" date="2018-10" db="EMBL/GenBank/DDBJ databases">
        <title>Tessaracoccus antarcticuss sp. nov., isolated from sediment.</title>
        <authorList>
            <person name="Zhou L.Y."/>
            <person name="Du Z.J."/>
        </authorList>
    </citation>
    <scope>NUCLEOTIDE SEQUENCE [LARGE SCALE GENOMIC DNA]</scope>
    <source>
        <strain evidence="5 6">JDX10</strain>
    </source>
</reference>
<accession>A0A3M0GC89</accession>
<dbReference type="SUPFAM" id="SSF48208">
    <property type="entry name" value="Six-hairpin glycosidases"/>
    <property type="match status" value="1"/>
</dbReference>
<dbReference type="Proteomes" id="UP000275256">
    <property type="component" value="Unassembled WGS sequence"/>
</dbReference>
<sequence length="382" mass="41988">MPLSPAADSALATLQQLDDQFGTRYPDDVTVDGVYPLREAQFGEPEGGNTEWTTSFVPGMFWAAGELTGDDKWVEAARRHIPSFVDRIERKVHIDHHDLGFLYTLSCVTAWRHDRDEGARDAAIAAADQLMTRVIPSVGIIQSWGDLNDPAQAGRAIIDSLMNMPLLYWATEITGDTRYAAAARRHAGLLGTSIVRDDDTTHHTFHWDVATGAPLYGTTAQGHADDSTWARGQAWGIYGFALNHAHTGDPALLAVAQRCARRFLDLLPEDSVPFWDMVFTDGSDEPRDSSAGAIAVCGLNELAAITGRAEYQEAADRILDSLEANYATTAEGPENCLLLHGVYAKHGGRGIDEGNLWGDYYYMEALLRRHNPDWVSFWAPTA</sequence>
<dbReference type="PANTHER" id="PTHR36845:SF1">
    <property type="entry name" value="HYDROLASE, PUTATIVE (AFU_ORTHOLOGUE AFUA_7G05090)-RELATED"/>
    <property type="match status" value="1"/>
</dbReference>
<gene>
    <name evidence="5" type="ORF">EAX62_07345</name>
</gene>
<dbReference type="EMBL" id="REFW01000002">
    <property type="protein sequence ID" value="RMB60242.1"/>
    <property type="molecule type" value="Genomic_DNA"/>
</dbReference>
<dbReference type="GO" id="GO:0000272">
    <property type="term" value="P:polysaccharide catabolic process"/>
    <property type="evidence" value="ECO:0007669"/>
    <property type="project" value="TreeGrafter"/>
</dbReference>
<evidence type="ECO:0000313" key="6">
    <source>
        <dbReference type="Proteomes" id="UP000275256"/>
    </source>
</evidence>
<dbReference type="PANTHER" id="PTHR36845">
    <property type="entry name" value="HYDROLASE, PUTATIVE (AFU_ORTHOLOGUE AFUA_7G05090)-RELATED"/>
    <property type="match status" value="1"/>
</dbReference>
<keyword evidence="1 5" id="KW-0378">Hydrolase</keyword>
<feature type="binding site" evidence="4">
    <location>
        <position position="235"/>
    </location>
    <ligand>
        <name>substrate</name>
    </ligand>
</feature>
<evidence type="ECO:0000313" key="5">
    <source>
        <dbReference type="EMBL" id="RMB60242.1"/>
    </source>
</evidence>
<feature type="binding site" evidence="4">
    <location>
        <position position="217"/>
    </location>
    <ligand>
        <name>substrate</name>
    </ligand>
</feature>
<dbReference type="InterPro" id="IPR052369">
    <property type="entry name" value="UG_Glycosaminoglycan_Hydrolase"/>
</dbReference>
<dbReference type="GO" id="GO:0052757">
    <property type="term" value="F:chondroitin hydrolase activity"/>
    <property type="evidence" value="ECO:0007669"/>
    <property type="project" value="TreeGrafter"/>
</dbReference>
<dbReference type="Gene3D" id="1.50.10.10">
    <property type="match status" value="1"/>
</dbReference>
<feature type="binding site" evidence="4">
    <location>
        <position position="159"/>
    </location>
    <ligand>
        <name>substrate</name>
    </ligand>
</feature>
<dbReference type="Pfam" id="PF07470">
    <property type="entry name" value="Glyco_hydro_88"/>
    <property type="match status" value="1"/>
</dbReference>
<organism evidence="5 6">
    <name type="scientific">Tessaracoccus antarcticus</name>
    <dbReference type="NCBI Taxonomy" id="2479848"/>
    <lineage>
        <taxon>Bacteria</taxon>
        <taxon>Bacillati</taxon>
        <taxon>Actinomycetota</taxon>
        <taxon>Actinomycetes</taxon>
        <taxon>Propionibacteriales</taxon>
        <taxon>Propionibacteriaceae</taxon>
        <taxon>Tessaracoccus</taxon>
    </lineage>
</organism>
<feature type="binding site" evidence="4">
    <location>
        <position position="219"/>
    </location>
    <ligand>
        <name>substrate</name>
    </ligand>
</feature>